<feature type="transmembrane region" description="Helical" evidence="1">
    <location>
        <begin position="271"/>
        <end position="294"/>
    </location>
</feature>
<dbReference type="Gene3D" id="1.20.1070.10">
    <property type="entry name" value="Rhodopsin 7-helix transmembrane proteins"/>
    <property type="match status" value="1"/>
</dbReference>
<feature type="transmembrane region" description="Helical" evidence="1">
    <location>
        <begin position="79"/>
        <end position="99"/>
    </location>
</feature>
<name>A0AAD4MFX7_9BILA</name>
<gene>
    <name evidence="2" type="ORF">DdX_21756</name>
</gene>
<dbReference type="PANTHER" id="PTHR23021:SF11">
    <property type="entry name" value="SERPENTINE RECEPTOR, CLASS T"/>
    <property type="match status" value="1"/>
</dbReference>
<dbReference type="SUPFAM" id="SSF81321">
    <property type="entry name" value="Family A G protein-coupled receptor-like"/>
    <property type="match status" value="1"/>
</dbReference>
<keyword evidence="1" id="KW-1133">Transmembrane helix</keyword>
<dbReference type="AlphaFoldDB" id="A0AAD4MFX7"/>
<reference evidence="2" key="1">
    <citation type="submission" date="2022-01" db="EMBL/GenBank/DDBJ databases">
        <title>Genome Sequence Resource for Two Populations of Ditylenchus destructor, the Migratory Endoparasitic Phytonematode.</title>
        <authorList>
            <person name="Zhang H."/>
            <person name="Lin R."/>
            <person name="Xie B."/>
        </authorList>
    </citation>
    <scope>NUCLEOTIDE SEQUENCE</scope>
    <source>
        <strain evidence="2">BazhouSP</strain>
    </source>
</reference>
<dbReference type="Pfam" id="PF10321">
    <property type="entry name" value="7TM_GPCR_Srt"/>
    <property type="match status" value="1"/>
</dbReference>
<feature type="transmembrane region" description="Helical" evidence="1">
    <location>
        <begin position="201"/>
        <end position="222"/>
    </location>
</feature>
<evidence type="ECO:0000256" key="1">
    <source>
        <dbReference type="SAM" id="Phobius"/>
    </source>
</evidence>
<organism evidence="2 3">
    <name type="scientific">Ditylenchus destructor</name>
    <dbReference type="NCBI Taxonomy" id="166010"/>
    <lineage>
        <taxon>Eukaryota</taxon>
        <taxon>Metazoa</taxon>
        <taxon>Ecdysozoa</taxon>
        <taxon>Nematoda</taxon>
        <taxon>Chromadorea</taxon>
        <taxon>Rhabditida</taxon>
        <taxon>Tylenchina</taxon>
        <taxon>Tylenchomorpha</taxon>
        <taxon>Sphaerularioidea</taxon>
        <taxon>Anguinidae</taxon>
        <taxon>Anguininae</taxon>
        <taxon>Ditylenchus</taxon>
    </lineage>
</organism>
<protein>
    <submittedName>
        <fullName evidence="2">Serpentine type 7TM GPCR chemoreceptor srt domain-containing protein</fullName>
    </submittedName>
</protein>
<keyword evidence="1" id="KW-0812">Transmembrane</keyword>
<dbReference type="InterPro" id="IPR019425">
    <property type="entry name" value="7TM_GPCR_serpentine_rcpt_Srt"/>
</dbReference>
<proteinExistence type="predicted"/>
<feature type="transmembrane region" description="Helical" evidence="1">
    <location>
        <begin position="242"/>
        <end position="265"/>
    </location>
</feature>
<accession>A0AAD4MFX7</accession>
<feature type="transmembrane region" description="Helical" evidence="1">
    <location>
        <begin position="37"/>
        <end position="58"/>
    </location>
</feature>
<dbReference type="EMBL" id="JAKKPZ010000895">
    <property type="protein sequence ID" value="KAI1691630.1"/>
    <property type="molecule type" value="Genomic_DNA"/>
</dbReference>
<evidence type="ECO:0000313" key="3">
    <source>
        <dbReference type="Proteomes" id="UP001201812"/>
    </source>
</evidence>
<feature type="transmembrane region" description="Helical" evidence="1">
    <location>
        <begin position="150"/>
        <end position="173"/>
    </location>
</feature>
<sequence length="331" mass="37515">MDDLIFNRQIFNTHYNCALYDVESIPIQERQHPIHGAYGLGIAILLETMCGLCLYAISRPQHISSASYKLMFALELSEMIEIVAVGVAVPIMGFVGHVYCSNPVISYVHGSIGIYIWYFEGQISVVLAFNRCLIMYDANYARKLFEGYKVFFYIIFAIVSSTAMLCYGPPVLYSGVGGGNFFDPHVGYRPPDPYFFNKLHFIFNHVIAVALIAIYVVFGILIYGQQKLGQRRRVIAKKEISLFLQISIICFLTVLSCVGYAYVGFFDQYKIFVTVTTDAYLLYLGSPAFVYLLLNKSIRRDVANLMFRACNRVASYDVNVRSTNQKNTVSR</sequence>
<comment type="caution">
    <text evidence="2">The sequence shown here is derived from an EMBL/GenBank/DDBJ whole genome shotgun (WGS) entry which is preliminary data.</text>
</comment>
<keyword evidence="1" id="KW-0472">Membrane</keyword>
<evidence type="ECO:0000313" key="2">
    <source>
        <dbReference type="EMBL" id="KAI1691630.1"/>
    </source>
</evidence>
<feature type="transmembrane region" description="Helical" evidence="1">
    <location>
        <begin position="105"/>
        <end position="129"/>
    </location>
</feature>
<keyword evidence="3" id="KW-1185">Reference proteome</keyword>
<dbReference type="Proteomes" id="UP001201812">
    <property type="component" value="Unassembled WGS sequence"/>
</dbReference>
<dbReference type="PANTHER" id="PTHR23021">
    <property type="entry name" value="SERPENTINE RECEPTOR, CLASS T"/>
    <property type="match status" value="1"/>
</dbReference>